<evidence type="ECO:0000259" key="5">
    <source>
        <dbReference type="PROSITE" id="PS50042"/>
    </source>
</evidence>
<dbReference type="InterPro" id="IPR012318">
    <property type="entry name" value="HTH_CRP"/>
</dbReference>
<dbReference type="Gene3D" id="2.60.120.10">
    <property type="entry name" value="Jelly Rolls"/>
    <property type="match status" value="1"/>
</dbReference>
<dbReference type="SUPFAM" id="SSF46785">
    <property type="entry name" value="Winged helix' DNA-binding domain"/>
    <property type="match status" value="1"/>
</dbReference>
<gene>
    <name evidence="7" type="ORF">SAMN05192532_105210</name>
</gene>
<evidence type="ECO:0000256" key="3">
    <source>
        <dbReference type="ARBA" id="ARBA00023159"/>
    </source>
</evidence>
<keyword evidence="7" id="KW-0418">Kinase</keyword>
<dbReference type="InterPro" id="IPR036390">
    <property type="entry name" value="WH_DNA-bd_sf"/>
</dbReference>
<dbReference type="GO" id="GO:0005829">
    <property type="term" value="C:cytosol"/>
    <property type="evidence" value="ECO:0007669"/>
    <property type="project" value="TreeGrafter"/>
</dbReference>
<dbReference type="CDD" id="cd00038">
    <property type="entry name" value="CAP_ED"/>
    <property type="match status" value="1"/>
</dbReference>
<keyword evidence="2" id="KW-0238">DNA-binding</keyword>
<evidence type="ECO:0000256" key="4">
    <source>
        <dbReference type="ARBA" id="ARBA00023163"/>
    </source>
</evidence>
<dbReference type="InterPro" id="IPR050397">
    <property type="entry name" value="Env_Response_Regulators"/>
</dbReference>
<dbReference type="EMBL" id="FONT01000005">
    <property type="protein sequence ID" value="SFE89554.1"/>
    <property type="molecule type" value="Genomic_DNA"/>
</dbReference>
<dbReference type="OrthoDB" id="9812325at2"/>
<feature type="domain" description="Cyclic nucleotide-binding" evidence="5">
    <location>
        <begin position="40"/>
        <end position="77"/>
    </location>
</feature>
<keyword evidence="7" id="KW-0808">Transferase</keyword>
<feature type="domain" description="HTH crp-type" evidence="6">
    <location>
        <begin position="136"/>
        <end position="202"/>
    </location>
</feature>
<dbReference type="PROSITE" id="PS50042">
    <property type="entry name" value="CNMP_BINDING_3"/>
    <property type="match status" value="1"/>
</dbReference>
<evidence type="ECO:0000256" key="2">
    <source>
        <dbReference type="ARBA" id="ARBA00023125"/>
    </source>
</evidence>
<name>A0A1I2E976_9BACI</name>
<dbReference type="InterPro" id="IPR036388">
    <property type="entry name" value="WH-like_DNA-bd_sf"/>
</dbReference>
<accession>A0A1I2E976</accession>
<dbReference type="RefSeq" id="WP_091662306.1">
    <property type="nucleotide sequence ID" value="NZ_FONT01000005.1"/>
</dbReference>
<reference evidence="7 8" key="1">
    <citation type="submission" date="2016-10" db="EMBL/GenBank/DDBJ databases">
        <authorList>
            <person name="de Groot N.N."/>
        </authorList>
    </citation>
    <scope>NUCLEOTIDE SEQUENCE [LARGE SCALE GENOMIC DNA]</scope>
    <source>
        <strain evidence="7 8">DSM 23995</strain>
    </source>
</reference>
<evidence type="ECO:0000313" key="7">
    <source>
        <dbReference type="EMBL" id="SFE89554.1"/>
    </source>
</evidence>
<keyword evidence="8" id="KW-1185">Reference proteome</keyword>
<dbReference type="SMART" id="SM00100">
    <property type="entry name" value="cNMP"/>
    <property type="match status" value="1"/>
</dbReference>
<dbReference type="Proteomes" id="UP000199516">
    <property type="component" value="Unassembled WGS sequence"/>
</dbReference>
<keyword evidence="1" id="KW-0805">Transcription regulation</keyword>
<dbReference type="InterPro" id="IPR018490">
    <property type="entry name" value="cNMP-bd_dom_sf"/>
</dbReference>
<dbReference type="Gene3D" id="1.10.10.10">
    <property type="entry name" value="Winged helix-like DNA-binding domain superfamily/Winged helix DNA-binding domain"/>
    <property type="match status" value="1"/>
</dbReference>
<dbReference type="GO" id="GO:0016301">
    <property type="term" value="F:kinase activity"/>
    <property type="evidence" value="ECO:0007669"/>
    <property type="project" value="UniProtKB-KW"/>
</dbReference>
<dbReference type="PANTHER" id="PTHR24567:SF26">
    <property type="entry name" value="REGULATORY PROTEIN YEIL"/>
    <property type="match status" value="1"/>
</dbReference>
<keyword evidence="4" id="KW-0804">Transcription</keyword>
<keyword evidence="3" id="KW-0010">Activator</keyword>
<dbReference type="InterPro" id="IPR000595">
    <property type="entry name" value="cNMP-bd_dom"/>
</dbReference>
<protein>
    <submittedName>
        <fullName evidence="7">cAMP-binding domain of CRP or a regulatory subunit of cAMP-dependent protein kinases</fullName>
    </submittedName>
</protein>
<dbReference type="InterPro" id="IPR014710">
    <property type="entry name" value="RmlC-like_jellyroll"/>
</dbReference>
<dbReference type="AlphaFoldDB" id="A0A1I2E976"/>
<dbReference type="SUPFAM" id="SSF51206">
    <property type="entry name" value="cAMP-binding domain-like"/>
    <property type="match status" value="1"/>
</dbReference>
<organism evidence="7 8">
    <name type="scientific">Alteribacillus iranensis</name>
    <dbReference type="NCBI Taxonomy" id="930128"/>
    <lineage>
        <taxon>Bacteria</taxon>
        <taxon>Bacillati</taxon>
        <taxon>Bacillota</taxon>
        <taxon>Bacilli</taxon>
        <taxon>Bacillales</taxon>
        <taxon>Bacillaceae</taxon>
        <taxon>Alteribacillus</taxon>
    </lineage>
</organism>
<dbReference type="Pfam" id="PF13545">
    <property type="entry name" value="HTH_Crp_2"/>
    <property type="match status" value="1"/>
</dbReference>
<evidence type="ECO:0000256" key="1">
    <source>
        <dbReference type="ARBA" id="ARBA00023015"/>
    </source>
</evidence>
<sequence length="210" mass="24190">MLPLSETKSKKWINYLHLGERQFLKRETLIYEEGTRGTGDVYFLEKGKVKVYTAAFTGKTRTLEILHAGMAFGEQTVDKKPYFSTAIVLEDAVVYRFSSEVTKALVKEDQTFRQLMFKSLRSKLELLLNNIVLHSLPAEKILAHTLVEISKKYDNQSILPLSQHEITQYTGLTRITIYKLLKKWGPEVVKTKNKKIVITDLDSIKRVLSH</sequence>
<dbReference type="PANTHER" id="PTHR24567">
    <property type="entry name" value="CRP FAMILY TRANSCRIPTIONAL REGULATORY PROTEIN"/>
    <property type="match status" value="1"/>
</dbReference>
<dbReference type="Pfam" id="PF00027">
    <property type="entry name" value="cNMP_binding"/>
    <property type="match status" value="1"/>
</dbReference>
<dbReference type="PROSITE" id="PS51063">
    <property type="entry name" value="HTH_CRP_2"/>
    <property type="match status" value="1"/>
</dbReference>
<dbReference type="GO" id="GO:0003677">
    <property type="term" value="F:DNA binding"/>
    <property type="evidence" value="ECO:0007669"/>
    <property type="project" value="UniProtKB-KW"/>
</dbReference>
<dbReference type="STRING" id="930128.SAMN05192532_105210"/>
<dbReference type="GO" id="GO:0003700">
    <property type="term" value="F:DNA-binding transcription factor activity"/>
    <property type="evidence" value="ECO:0007669"/>
    <property type="project" value="TreeGrafter"/>
</dbReference>
<evidence type="ECO:0000313" key="8">
    <source>
        <dbReference type="Proteomes" id="UP000199516"/>
    </source>
</evidence>
<proteinExistence type="predicted"/>
<evidence type="ECO:0000259" key="6">
    <source>
        <dbReference type="PROSITE" id="PS51063"/>
    </source>
</evidence>